<sequence>MCWKTSTHGAGSAKDSQADEAAALNGDAPVQARTIASNEASLRRYQPDQVRRDYLNRSALRYPHFGGD</sequence>
<dbReference type="EMBL" id="BAVB01000376">
    <property type="protein sequence ID" value="GAE52735.1"/>
    <property type="molecule type" value="Genomic_DNA"/>
</dbReference>
<organism evidence="2 3">
    <name type="scientific">Xanthomonas arboricola pv. pruni str. MAFF 311562</name>
    <dbReference type="NCBI Taxonomy" id="1414836"/>
    <lineage>
        <taxon>Bacteria</taxon>
        <taxon>Pseudomonadati</taxon>
        <taxon>Pseudomonadota</taxon>
        <taxon>Gammaproteobacteria</taxon>
        <taxon>Lysobacterales</taxon>
        <taxon>Lysobacteraceae</taxon>
        <taxon>Xanthomonas</taxon>
    </lineage>
</organism>
<accession>W4S7Y6</accession>
<dbReference type="Proteomes" id="UP000019143">
    <property type="component" value="Unassembled WGS sequence"/>
</dbReference>
<evidence type="ECO:0000313" key="3">
    <source>
        <dbReference type="Proteomes" id="UP000019143"/>
    </source>
</evidence>
<dbReference type="AlphaFoldDB" id="W4S7Y6"/>
<comment type="caution">
    <text evidence="2">The sequence shown here is derived from an EMBL/GenBank/DDBJ whole genome shotgun (WGS) entry which is preliminary data.</text>
</comment>
<proteinExistence type="predicted"/>
<reference evidence="2 3" key="1">
    <citation type="submission" date="2014-01" db="EMBL/GenBank/DDBJ databases">
        <title>Genome sequence and analysis of Xanthomonas arboricola pv. pruni.</title>
        <authorList>
            <person name="Fujikawa T."/>
            <person name="Nakazono-Nagaoka E."/>
        </authorList>
    </citation>
    <scope>NUCLEOTIDE SEQUENCE [LARGE SCALE GENOMIC DNA]</scope>
    <source>
        <strain evidence="3">MAFF 311562</strain>
    </source>
</reference>
<protein>
    <submittedName>
        <fullName evidence="2">Uncharacterized protein</fullName>
    </submittedName>
</protein>
<evidence type="ECO:0000313" key="2">
    <source>
        <dbReference type="EMBL" id="GAE52735.1"/>
    </source>
</evidence>
<feature type="region of interest" description="Disordered" evidence="1">
    <location>
        <begin position="1"/>
        <end position="26"/>
    </location>
</feature>
<evidence type="ECO:0000256" key="1">
    <source>
        <dbReference type="SAM" id="MobiDB-lite"/>
    </source>
</evidence>
<name>W4S7Y6_9XANT</name>
<gene>
    <name evidence="2" type="ORF">XPU_4267</name>
</gene>